<feature type="compositionally biased region" description="Polar residues" evidence="2">
    <location>
        <begin position="260"/>
        <end position="270"/>
    </location>
</feature>
<proteinExistence type="predicted"/>
<dbReference type="InterPro" id="IPR011011">
    <property type="entry name" value="Znf_FYVE_PHD"/>
</dbReference>
<evidence type="ECO:0000256" key="1">
    <source>
        <dbReference type="SAM" id="Coils"/>
    </source>
</evidence>
<protein>
    <submittedName>
        <fullName evidence="3">Zinc finger, FYVE/PHD-type</fullName>
    </submittedName>
</protein>
<name>A0A0G4NZR5_PENC3</name>
<sequence>MPARNPRKAKAQPKSPTRGVQSKRQRRVLCPSEPPEIDDQGNNRDVHQTQTQSIDSDTNEATRSLNWAVIVASVAEQPYPAQIQQYKEWRRAGSKREHYCCICHESDSLENCHTCKLAFHRECLPAGCARNSYDHLFCLICVRRGWDKAPPVLTPPVSPQLAPVQIHDPPNHPTNGTNSNASPISHLLDPAPSLELQREGLQTQSAQGESQPNAVDRDASHDVTYPGPVGQTATESLQPTGRKRKSRHGTLPGDVDASLALQTATESPQGNRRGRKSRYSTLPTTVDASLSVIYQELESIAMLRAEIEELRTQNTQYTQTIKIHEQTQVALRRDLGTLRENATNSESTTKEISELRERNAALEAELLVSREQTAAAKELKERLAQLLNT</sequence>
<evidence type="ECO:0000256" key="2">
    <source>
        <dbReference type="SAM" id="MobiDB-lite"/>
    </source>
</evidence>
<feature type="compositionally biased region" description="Polar residues" evidence="2">
    <location>
        <begin position="48"/>
        <end position="60"/>
    </location>
</feature>
<keyword evidence="1" id="KW-0175">Coiled coil</keyword>
<reference evidence="3 4" key="1">
    <citation type="journal article" date="2014" name="Nat. Commun.">
        <title>Multiple recent horizontal transfers of a large genomic region in cheese making fungi.</title>
        <authorList>
            <person name="Cheeseman K."/>
            <person name="Ropars J."/>
            <person name="Renault P."/>
            <person name="Dupont J."/>
            <person name="Gouzy J."/>
            <person name="Branca A."/>
            <person name="Abraham A.L."/>
            <person name="Ceppi M."/>
            <person name="Conseiller E."/>
            <person name="Debuchy R."/>
            <person name="Malagnac F."/>
            <person name="Goarin A."/>
            <person name="Silar P."/>
            <person name="Lacoste S."/>
            <person name="Sallet E."/>
            <person name="Bensimon A."/>
            <person name="Giraud T."/>
            <person name="Brygoo Y."/>
        </authorList>
    </citation>
    <scope>NUCLEOTIDE SEQUENCE [LARGE SCALE GENOMIC DNA]</scope>
    <source>
        <strain evidence="4">FM 013</strain>
    </source>
</reference>
<dbReference type="SUPFAM" id="SSF57903">
    <property type="entry name" value="FYVE/PHD zinc finger"/>
    <property type="match status" value="1"/>
</dbReference>
<feature type="compositionally biased region" description="Basic residues" evidence="2">
    <location>
        <begin position="1"/>
        <end position="11"/>
    </location>
</feature>
<dbReference type="STRING" id="1429867.A0A0G4NZR5"/>
<dbReference type="AlphaFoldDB" id="A0A0G4NZR5"/>
<organism evidence="3 4">
    <name type="scientific">Penicillium camemberti (strain FM 013)</name>
    <dbReference type="NCBI Taxonomy" id="1429867"/>
    <lineage>
        <taxon>Eukaryota</taxon>
        <taxon>Fungi</taxon>
        <taxon>Dikarya</taxon>
        <taxon>Ascomycota</taxon>
        <taxon>Pezizomycotina</taxon>
        <taxon>Eurotiomycetes</taxon>
        <taxon>Eurotiomycetidae</taxon>
        <taxon>Eurotiales</taxon>
        <taxon>Aspergillaceae</taxon>
        <taxon>Penicillium</taxon>
    </lineage>
</organism>
<feature type="compositionally biased region" description="Polar residues" evidence="2">
    <location>
        <begin position="200"/>
        <end position="213"/>
    </location>
</feature>
<gene>
    <name evidence="3" type="ORF">PCAMFM013_S003g000334</name>
</gene>
<dbReference type="EMBL" id="HG793136">
    <property type="protein sequence ID" value="CRL19543.1"/>
    <property type="molecule type" value="Genomic_DNA"/>
</dbReference>
<accession>A0A0G4NZR5</accession>
<feature type="compositionally biased region" description="Polar residues" evidence="2">
    <location>
        <begin position="173"/>
        <end position="183"/>
    </location>
</feature>
<feature type="coiled-coil region" evidence="1">
    <location>
        <begin position="300"/>
        <end position="389"/>
    </location>
</feature>
<evidence type="ECO:0000313" key="3">
    <source>
        <dbReference type="EMBL" id="CRL19543.1"/>
    </source>
</evidence>
<evidence type="ECO:0000313" key="4">
    <source>
        <dbReference type="Proteomes" id="UP000053732"/>
    </source>
</evidence>
<dbReference type="Proteomes" id="UP000053732">
    <property type="component" value="Unassembled WGS sequence"/>
</dbReference>
<keyword evidence="4" id="KW-1185">Reference proteome</keyword>
<feature type="region of interest" description="Disordered" evidence="2">
    <location>
        <begin position="157"/>
        <end position="280"/>
    </location>
</feature>
<feature type="region of interest" description="Disordered" evidence="2">
    <location>
        <begin position="1"/>
        <end position="60"/>
    </location>
</feature>